<dbReference type="Proteomes" id="UP001480595">
    <property type="component" value="Unassembled WGS sequence"/>
</dbReference>
<reference evidence="1 2" key="1">
    <citation type="submission" date="2023-01" db="EMBL/GenBank/DDBJ databases">
        <title>Analysis of 21 Apiospora genomes using comparative genomics revels a genus with tremendous synthesis potential of carbohydrate active enzymes and secondary metabolites.</title>
        <authorList>
            <person name="Sorensen T."/>
        </authorList>
    </citation>
    <scope>NUCLEOTIDE SEQUENCE [LARGE SCALE GENOMIC DNA]</scope>
    <source>
        <strain evidence="1 2">CBS 135458</strain>
    </source>
</reference>
<dbReference type="RefSeq" id="XP_066719875.1">
    <property type="nucleotide sequence ID" value="XM_066854020.1"/>
</dbReference>
<evidence type="ECO:0000313" key="1">
    <source>
        <dbReference type="EMBL" id="KAK8078804.1"/>
    </source>
</evidence>
<protein>
    <submittedName>
        <fullName evidence="1">Uncharacterized protein</fullName>
    </submittedName>
</protein>
<comment type="caution">
    <text evidence="1">The sequence shown here is derived from an EMBL/GenBank/DDBJ whole genome shotgun (WGS) entry which is preliminary data.</text>
</comment>
<evidence type="ECO:0000313" key="2">
    <source>
        <dbReference type="Proteomes" id="UP001480595"/>
    </source>
</evidence>
<gene>
    <name evidence="1" type="ORF">PG994_002611</name>
</gene>
<keyword evidence="2" id="KW-1185">Reference proteome</keyword>
<name>A0ABR1W5N5_9PEZI</name>
<proteinExistence type="predicted"/>
<organism evidence="1 2">
    <name type="scientific">Apiospora phragmitis</name>
    <dbReference type="NCBI Taxonomy" id="2905665"/>
    <lineage>
        <taxon>Eukaryota</taxon>
        <taxon>Fungi</taxon>
        <taxon>Dikarya</taxon>
        <taxon>Ascomycota</taxon>
        <taxon>Pezizomycotina</taxon>
        <taxon>Sordariomycetes</taxon>
        <taxon>Xylariomycetidae</taxon>
        <taxon>Amphisphaeriales</taxon>
        <taxon>Apiosporaceae</taxon>
        <taxon>Apiospora</taxon>
    </lineage>
</organism>
<sequence>MCRIGDYLNFRDLTSMQRCCRNTFAGISGRYYIKREVEDGQDFDISRAWHIAHQAQRKHIIDLVLGDVERWPESRATKFDIDDDEFAQRVLAMMDEDVEK</sequence>
<dbReference type="EMBL" id="JAQQWL010000003">
    <property type="protein sequence ID" value="KAK8078804.1"/>
    <property type="molecule type" value="Genomic_DNA"/>
</dbReference>
<accession>A0ABR1W5N5</accession>
<dbReference type="GeneID" id="92087083"/>